<dbReference type="Gene3D" id="3.30.70.270">
    <property type="match status" value="1"/>
</dbReference>
<dbReference type="AlphaFoldDB" id="A0AA88Y4R7"/>
<protein>
    <recommendedName>
        <fullName evidence="4">Reverse transcriptase domain-containing protein</fullName>
    </recommendedName>
</protein>
<dbReference type="EMBL" id="VSWD01000009">
    <property type="protein sequence ID" value="KAK3092493.1"/>
    <property type="molecule type" value="Genomic_DNA"/>
</dbReference>
<organism evidence="2 3">
    <name type="scientific">Pinctada imbricata</name>
    <name type="common">Atlantic pearl-oyster</name>
    <name type="synonym">Pinctada martensii</name>
    <dbReference type="NCBI Taxonomy" id="66713"/>
    <lineage>
        <taxon>Eukaryota</taxon>
        <taxon>Metazoa</taxon>
        <taxon>Spiralia</taxon>
        <taxon>Lophotrochozoa</taxon>
        <taxon>Mollusca</taxon>
        <taxon>Bivalvia</taxon>
        <taxon>Autobranchia</taxon>
        <taxon>Pteriomorphia</taxon>
        <taxon>Pterioida</taxon>
        <taxon>Pterioidea</taxon>
        <taxon>Pteriidae</taxon>
        <taxon>Pinctada</taxon>
    </lineage>
</organism>
<feature type="compositionally biased region" description="Polar residues" evidence="1">
    <location>
        <begin position="322"/>
        <end position="331"/>
    </location>
</feature>
<comment type="caution">
    <text evidence="2">The sequence shown here is derived from an EMBL/GenBank/DDBJ whole genome shotgun (WGS) entry which is preliminary data.</text>
</comment>
<feature type="region of interest" description="Disordered" evidence="1">
    <location>
        <begin position="313"/>
        <end position="336"/>
    </location>
</feature>
<gene>
    <name evidence="2" type="ORF">FSP39_003602</name>
</gene>
<evidence type="ECO:0000313" key="2">
    <source>
        <dbReference type="EMBL" id="KAK3092493.1"/>
    </source>
</evidence>
<reference evidence="2" key="1">
    <citation type="submission" date="2019-08" db="EMBL/GenBank/DDBJ databases">
        <title>The improved chromosome-level genome for the pearl oyster Pinctada fucata martensii using PacBio sequencing and Hi-C.</title>
        <authorList>
            <person name="Zheng Z."/>
        </authorList>
    </citation>
    <scope>NUCLEOTIDE SEQUENCE</scope>
    <source>
        <strain evidence="2">ZZ-2019</strain>
        <tissue evidence="2">Adductor muscle</tissue>
    </source>
</reference>
<keyword evidence="3" id="KW-1185">Reference proteome</keyword>
<dbReference type="Gene3D" id="3.10.10.10">
    <property type="entry name" value="HIV Type 1 Reverse Transcriptase, subunit A, domain 1"/>
    <property type="match status" value="1"/>
</dbReference>
<name>A0AA88Y4R7_PINIB</name>
<accession>A0AA88Y4R7</accession>
<dbReference type="Proteomes" id="UP001186944">
    <property type="component" value="Unassembled WGS sequence"/>
</dbReference>
<dbReference type="InterPro" id="IPR043128">
    <property type="entry name" value="Rev_trsase/Diguanyl_cyclase"/>
</dbReference>
<evidence type="ECO:0000313" key="3">
    <source>
        <dbReference type="Proteomes" id="UP001186944"/>
    </source>
</evidence>
<sequence length="509" mass="58043">MHFGFQLTGAHFLDFNNIHLEPEERAEDLYQRLMSFIDDNLLLRGNGISHHGEMLDADEELCPSLENLVTLTWLRLIHKDLPALVKQRYGPELRAKTLASLKPEISQALDSLLEEIRCNNDAKVLRTAFNSRTQFSASNIPKEARKASKCCPLCKQAGRPRYDHFLSTCRYLHPEDRQFMSRARQSTAIEETTFEPDSHDYDNCLDEQQSISTDTLPTTRRVSTKQSPVMKAYYNQHIVHITLDSGAEIRYSCHEPRIERTNLTCIWPKPEIVDVIAGKVRVVNNTDDPKLLKKNEQFCQVLPTVLCDNTNSSVHHTDTHSPQKSARSEPSVTGYHSDLVNVDPDHILSTDQRELFRRSLRDHDSVFDPKYKGYNGAVGNFEASINMGPTQPSQRKGRLPQYSHEKLLILQQKCDDLESLGVLRKPEELSLTVEYLNPSFLVAEAKGGHRLVTAFEDVGRYSKPQPSLMPDTHSILRKVGQWKYLIVADLTSAFHQIPLSRQSLPHIKV</sequence>
<proteinExistence type="predicted"/>
<evidence type="ECO:0000256" key="1">
    <source>
        <dbReference type="SAM" id="MobiDB-lite"/>
    </source>
</evidence>
<dbReference type="SUPFAM" id="SSF56672">
    <property type="entry name" value="DNA/RNA polymerases"/>
    <property type="match status" value="1"/>
</dbReference>
<dbReference type="InterPro" id="IPR043502">
    <property type="entry name" value="DNA/RNA_pol_sf"/>
</dbReference>
<evidence type="ECO:0008006" key="4">
    <source>
        <dbReference type="Google" id="ProtNLM"/>
    </source>
</evidence>